<name>A0A8S0XMK8_CYCAE</name>
<dbReference type="Proteomes" id="UP000467700">
    <property type="component" value="Unassembled WGS sequence"/>
</dbReference>
<evidence type="ECO:0000313" key="2">
    <source>
        <dbReference type="Proteomes" id="UP000467700"/>
    </source>
</evidence>
<organism evidence="1 2">
    <name type="scientific">Cyclocybe aegerita</name>
    <name type="common">Black poplar mushroom</name>
    <name type="synonym">Agrocybe aegerita</name>
    <dbReference type="NCBI Taxonomy" id="1973307"/>
    <lineage>
        <taxon>Eukaryota</taxon>
        <taxon>Fungi</taxon>
        <taxon>Dikarya</taxon>
        <taxon>Basidiomycota</taxon>
        <taxon>Agaricomycotina</taxon>
        <taxon>Agaricomycetes</taxon>
        <taxon>Agaricomycetidae</taxon>
        <taxon>Agaricales</taxon>
        <taxon>Agaricineae</taxon>
        <taxon>Bolbitiaceae</taxon>
        <taxon>Cyclocybe</taxon>
    </lineage>
</organism>
<evidence type="ECO:0000313" key="1">
    <source>
        <dbReference type="EMBL" id="CAA7266253.1"/>
    </source>
</evidence>
<proteinExistence type="predicted"/>
<dbReference type="EMBL" id="CACVBS010000053">
    <property type="protein sequence ID" value="CAA7266253.1"/>
    <property type="molecule type" value="Genomic_DNA"/>
</dbReference>
<accession>A0A8S0XMK8</accession>
<dbReference type="AlphaFoldDB" id="A0A8S0XMK8"/>
<dbReference type="OrthoDB" id="4177236at2759"/>
<gene>
    <name evidence="1" type="ORF">AAE3_LOCUS8463</name>
</gene>
<comment type="caution">
    <text evidence="1">The sequence shown here is derived from an EMBL/GenBank/DDBJ whole genome shotgun (WGS) entry which is preliminary data.</text>
</comment>
<reference evidence="1 2" key="1">
    <citation type="submission" date="2020-01" db="EMBL/GenBank/DDBJ databases">
        <authorList>
            <person name="Gupta K D."/>
        </authorList>
    </citation>
    <scope>NUCLEOTIDE SEQUENCE [LARGE SCALE GENOMIC DNA]</scope>
</reference>
<sequence length="100" mass="11021">MPSSIDSLTDEQVYTLIANRTYEQAIGTMPKNLGSFAAAWRITPDAVVKRSCSSSSSKHEAFIMDYVRKQTSGSVYIPQVRKVLPTRKPPKSSGNRLVAT</sequence>
<protein>
    <submittedName>
        <fullName evidence="1">Uncharacterized protein</fullName>
    </submittedName>
</protein>
<keyword evidence="2" id="KW-1185">Reference proteome</keyword>